<dbReference type="GO" id="GO:0003677">
    <property type="term" value="F:DNA binding"/>
    <property type="evidence" value="ECO:0007669"/>
    <property type="project" value="UniProtKB-KW"/>
</dbReference>
<dbReference type="EMBL" id="DWYS01000058">
    <property type="protein sequence ID" value="HJB07158.1"/>
    <property type="molecule type" value="Genomic_DNA"/>
</dbReference>
<dbReference type="Proteomes" id="UP000886804">
    <property type="component" value="Unassembled WGS sequence"/>
</dbReference>
<dbReference type="Pfam" id="PF00126">
    <property type="entry name" value="HTH_1"/>
    <property type="match status" value="1"/>
</dbReference>
<comment type="caution">
    <text evidence="6">The sequence shown here is derived from an EMBL/GenBank/DDBJ whole genome shotgun (WGS) entry which is preliminary data.</text>
</comment>
<evidence type="ECO:0000256" key="4">
    <source>
        <dbReference type="ARBA" id="ARBA00023163"/>
    </source>
</evidence>
<accession>A0A9D2L716</accession>
<reference evidence="6" key="1">
    <citation type="journal article" date="2021" name="PeerJ">
        <title>Extensive microbial diversity within the chicken gut microbiome revealed by metagenomics and culture.</title>
        <authorList>
            <person name="Gilroy R."/>
            <person name="Ravi A."/>
            <person name="Getino M."/>
            <person name="Pursley I."/>
            <person name="Horton D.L."/>
            <person name="Alikhan N.F."/>
            <person name="Baker D."/>
            <person name="Gharbi K."/>
            <person name="Hall N."/>
            <person name="Watson M."/>
            <person name="Adriaenssens E.M."/>
            <person name="Foster-Nyarko E."/>
            <person name="Jarju S."/>
            <person name="Secka A."/>
            <person name="Antonio M."/>
            <person name="Oren A."/>
            <person name="Chaudhuri R.R."/>
            <person name="La Ragione R."/>
            <person name="Hildebrand F."/>
            <person name="Pallen M.J."/>
        </authorList>
    </citation>
    <scope>NUCLEOTIDE SEQUENCE</scope>
    <source>
        <strain evidence="6">CHK188-4685</strain>
    </source>
</reference>
<dbReference type="PANTHER" id="PTHR30346">
    <property type="entry name" value="TRANSCRIPTIONAL DUAL REGULATOR HCAR-RELATED"/>
    <property type="match status" value="1"/>
</dbReference>
<dbReference type="PANTHER" id="PTHR30346:SF0">
    <property type="entry name" value="HCA OPERON TRANSCRIPTIONAL ACTIVATOR HCAR"/>
    <property type="match status" value="1"/>
</dbReference>
<dbReference type="InterPro" id="IPR000847">
    <property type="entry name" value="LysR_HTH_N"/>
</dbReference>
<dbReference type="Gene3D" id="3.40.190.10">
    <property type="entry name" value="Periplasmic binding protein-like II"/>
    <property type="match status" value="2"/>
</dbReference>
<keyword evidence="3" id="KW-0238">DNA-binding</keyword>
<dbReference type="SUPFAM" id="SSF46785">
    <property type="entry name" value="Winged helix' DNA-binding domain"/>
    <property type="match status" value="1"/>
</dbReference>
<dbReference type="InterPro" id="IPR036388">
    <property type="entry name" value="WH-like_DNA-bd_sf"/>
</dbReference>
<evidence type="ECO:0000259" key="5">
    <source>
        <dbReference type="PROSITE" id="PS50931"/>
    </source>
</evidence>
<dbReference type="InterPro" id="IPR005119">
    <property type="entry name" value="LysR_subst-bd"/>
</dbReference>
<dbReference type="Pfam" id="PF03466">
    <property type="entry name" value="LysR_substrate"/>
    <property type="match status" value="1"/>
</dbReference>
<dbReference type="PRINTS" id="PR00039">
    <property type="entry name" value="HTHLYSR"/>
</dbReference>
<dbReference type="SUPFAM" id="SSF53850">
    <property type="entry name" value="Periplasmic binding protein-like II"/>
    <property type="match status" value="1"/>
</dbReference>
<dbReference type="AlphaFoldDB" id="A0A9D2L716"/>
<evidence type="ECO:0000256" key="1">
    <source>
        <dbReference type="ARBA" id="ARBA00009437"/>
    </source>
</evidence>
<dbReference type="Gene3D" id="1.10.10.10">
    <property type="entry name" value="Winged helix-like DNA-binding domain superfamily/Winged helix DNA-binding domain"/>
    <property type="match status" value="1"/>
</dbReference>
<evidence type="ECO:0000313" key="6">
    <source>
        <dbReference type="EMBL" id="HJB07158.1"/>
    </source>
</evidence>
<dbReference type="PROSITE" id="PS50931">
    <property type="entry name" value="HTH_LYSR"/>
    <property type="match status" value="1"/>
</dbReference>
<evidence type="ECO:0000313" key="7">
    <source>
        <dbReference type="Proteomes" id="UP000886804"/>
    </source>
</evidence>
<keyword evidence="4" id="KW-0804">Transcription</keyword>
<dbReference type="CDD" id="cd05466">
    <property type="entry name" value="PBP2_LTTR_substrate"/>
    <property type="match status" value="1"/>
</dbReference>
<feature type="domain" description="HTH lysR-type" evidence="5">
    <location>
        <begin position="1"/>
        <end position="58"/>
    </location>
</feature>
<keyword evidence="2" id="KW-0805">Transcription regulation</keyword>
<dbReference type="GO" id="GO:0003700">
    <property type="term" value="F:DNA-binding transcription factor activity"/>
    <property type="evidence" value="ECO:0007669"/>
    <property type="project" value="InterPro"/>
</dbReference>
<protein>
    <submittedName>
        <fullName evidence="6">LysR family transcriptional regulator</fullName>
    </submittedName>
</protein>
<evidence type="ECO:0000256" key="3">
    <source>
        <dbReference type="ARBA" id="ARBA00023125"/>
    </source>
</evidence>
<dbReference type="InterPro" id="IPR036390">
    <property type="entry name" value="WH_DNA-bd_sf"/>
</dbReference>
<gene>
    <name evidence="6" type="ORF">H9716_04760</name>
</gene>
<dbReference type="GO" id="GO:0032993">
    <property type="term" value="C:protein-DNA complex"/>
    <property type="evidence" value="ECO:0007669"/>
    <property type="project" value="TreeGrafter"/>
</dbReference>
<comment type="similarity">
    <text evidence="1">Belongs to the LysR transcriptional regulatory family.</text>
</comment>
<evidence type="ECO:0000256" key="2">
    <source>
        <dbReference type="ARBA" id="ARBA00023015"/>
    </source>
</evidence>
<reference evidence="6" key="2">
    <citation type="submission" date="2021-04" db="EMBL/GenBank/DDBJ databases">
        <authorList>
            <person name="Gilroy R."/>
        </authorList>
    </citation>
    <scope>NUCLEOTIDE SEQUENCE</scope>
    <source>
        <strain evidence="6">CHK188-4685</strain>
    </source>
</reference>
<name>A0A9D2L716_9FIRM</name>
<dbReference type="FunFam" id="1.10.10.10:FF:000001">
    <property type="entry name" value="LysR family transcriptional regulator"/>
    <property type="match status" value="1"/>
</dbReference>
<sequence length="289" mass="31850">MNTTQLECFVTVAECLNFSKAADILKLTQPAVSHQIRSLEEELEVKLFHRTSKNVSLTQEGLLFLADAHLILKTALSAKRRLEDHTPIIPFELGCHNHLEMNLLPPVLKILSQNFPLLRPTIHLVPFPSLLDMVENSQLNAALGIKEEQNKSSLFFKDLVSAPICCICSPDYPLAKAETLTKRQLSGTLIACSPRHIPDSVFAVQNSILLNLPPEQRFLTGSLESALTLAKAGLGYILYPQIPGTQEPGLRSIPVTTLPAVSFGVYCSSSLDHPVLKTFLRLMGQTFSS</sequence>
<proteinExistence type="inferred from homology"/>
<organism evidence="6 7">
    <name type="scientific">Candidatus Enterocloster faecavium</name>
    <dbReference type="NCBI Taxonomy" id="2838560"/>
    <lineage>
        <taxon>Bacteria</taxon>
        <taxon>Bacillati</taxon>
        <taxon>Bacillota</taxon>
        <taxon>Clostridia</taxon>
        <taxon>Lachnospirales</taxon>
        <taxon>Lachnospiraceae</taxon>
        <taxon>Enterocloster</taxon>
    </lineage>
</organism>